<dbReference type="Pfam" id="PF00753">
    <property type="entry name" value="Lactamase_B"/>
    <property type="match status" value="1"/>
</dbReference>
<evidence type="ECO:0000259" key="5">
    <source>
        <dbReference type="Pfam" id="PF00753"/>
    </source>
</evidence>
<evidence type="ECO:0000256" key="2">
    <source>
        <dbReference type="ARBA" id="ARBA00022723"/>
    </source>
</evidence>
<feature type="domain" description="Metallo-beta-lactamase" evidence="5">
    <location>
        <begin position="59"/>
        <end position="147"/>
    </location>
</feature>
<evidence type="ECO:0000313" key="7">
    <source>
        <dbReference type="Proteomes" id="UP001201985"/>
    </source>
</evidence>
<gene>
    <name evidence="6" type="ORF">MON41_20635</name>
</gene>
<evidence type="ECO:0000256" key="1">
    <source>
        <dbReference type="ARBA" id="ARBA00007749"/>
    </source>
</evidence>
<keyword evidence="2" id="KW-0479">Metal-binding</keyword>
<dbReference type="Gene3D" id="3.60.15.10">
    <property type="entry name" value="Ribonuclease Z/Hydroxyacylglutathione hydrolase-like"/>
    <property type="match status" value="1"/>
</dbReference>
<proteinExistence type="inferred from homology"/>
<name>A0ABS9W9V1_9PROT</name>
<sequence length="251" mass="26165">MADLPKTQVPGLYHRRIGNILVTVVSDGFLNGSNAALQNISGDDAARMLTEAFRPTPRCGSVNTFLIRSGGRTALIDTGRGPSLQPTAGQLFHNLAAAGVDPAEIDTILMTHLHPDHSNGLTDAGGRAMFPNAGVSMHAAEQAYWDDPASAARAAETGQGVPYFAAVKVQLSPSPAAAPVRGRRGLSRCDGYAAPRPYSGSLRLHDRIRQGNAAGLGRHRSCAGDTGTLSGDRHAVRCRAGAGSRNAPADL</sequence>
<keyword evidence="4" id="KW-0862">Zinc</keyword>
<accession>A0ABS9W9V1</accession>
<dbReference type="EMBL" id="JALBUU010000079">
    <property type="protein sequence ID" value="MCI0756078.1"/>
    <property type="molecule type" value="Genomic_DNA"/>
</dbReference>
<dbReference type="SUPFAM" id="SSF56281">
    <property type="entry name" value="Metallo-hydrolase/oxidoreductase"/>
    <property type="match status" value="1"/>
</dbReference>
<reference evidence="6 7" key="1">
    <citation type="submission" date="2022-03" db="EMBL/GenBank/DDBJ databases">
        <title>Complete genome analysis of Roseomonas KG 17.1 : a prolific producer of plant growth promoters.</title>
        <authorList>
            <person name="Saadouli I."/>
            <person name="Najjari A."/>
            <person name="Mosbah A."/>
            <person name="Ouzari H.I."/>
        </authorList>
    </citation>
    <scope>NUCLEOTIDE SEQUENCE [LARGE SCALE GENOMIC DNA]</scope>
    <source>
        <strain evidence="6 7">KG17-1</strain>
    </source>
</reference>
<dbReference type="Proteomes" id="UP001201985">
    <property type="component" value="Unassembled WGS sequence"/>
</dbReference>
<evidence type="ECO:0000256" key="4">
    <source>
        <dbReference type="ARBA" id="ARBA00022833"/>
    </source>
</evidence>
<dbReference type="InterPro" id="IPR051013">
    <property type="entry name" value="MBL_superfamily_lactonases"/>
</dbReference>
<comment type="caution">
    <text evidence="6">The sequence shown here is derived from an EMBL/GenBank/DDBJ whole genome shotgun (WGS) entry which is preliminary data.</text>
</comment>
<dbReference type="InterPro" id="IPR036866">
    <property type="entry name" value="RibonucZ/Hydroxyglut_hydro"/>
</dbReference>
<dbReference type="PANTHER" id="PTHR42978">
    <property type="entry name" value="QUORUM-QUENCHING LACTONASE YTNP-RELATED-RELATED"/>
    <property type="match status" value="1"/>
</dbReference>
<evidence type="ECO:0000256" key="3">
    <source>
        <dbReference type="ARBA" id="ARBA00022801"/>
    </source>
</evidence>
<keyword evidence="7" id="KW-1185">Reference proteome</keyword>
<dbReference type="PANTHER" id="PTHR42978:SF6">
    <property type="entry name" value="QUORUM-QUENCHING LACTONASE YTNP-RELATED"/>
    <property type="match status" value="1"/>
</dbReference>
<evidence type="ECO:0000313" key="6">
    <source>
        <dbReference type="EMBL" id="MCI0756078.1"/>
    </source>
</evidence>
<dbReference type="InterPro" id="IPR001279">
    <property type="entry name" value="Metallo-B-lactamas"/>
</dbReference>
<keyword evidence="3" id="KW-0378">Hydrolase</keyword>
<organism evidence="6 7">
    <name type="scientific">Teichococcus vastitatis</name>
    <dbReference type="NCBI Taxonomy" id="2307076"/>
    <lineage>
        <taxon>Bacteria</taxon>
        <taxon>Pseudomonadati</taxon>
        <taxon>Pseudomonadota</taxon>
        <taxon>Alphaproteobacteria</taxon>
        <taxon>Acetobacterales</taxon>
        <taxon>Roseomonadaceae</taxon>
        <taxon>Roseomonas</taxon>
    </lineage>
</organism>
<dbReference type="RefSeq" id="WP_238384314.1">
    <property type="nucleotide sequence ID" value="NZ_JALBUU010000079.1"/>
</dbReference>
<comment type="similarity">
    <text evidence="1">Belongs to the metallo-beta-lactamase superfamily.</text>
</comment>
<protein>
    <submittedName>
        <fullName evidence="6">MBL fold metallo-hydrolase</fullName>
    </submittedName>
</protein>